<evidence type="ECO:0000259" key="1">
    <source>
        <dbReference type="Pfam" id="PF14287"/>
    </source>
</evidence>
<dbReference type="AlphaFoldDB" id="A0A926ISY6"/>
<organism evidence="2 3">
    <name type="scientific">Qingrenia yutianensis</name>
    <dbReference type="NCBI Taxonomy" id="2763676"/>
    <lineage>
        <taxon>Bacteria</taxon>
        <taxon>Bacillati</taxon>
        <taxon>Bacillota</taxon>
        <taxon>Clostridia</taxon>
        <taxon>Eubacteriales</taxon>
        <taxon>Oscillospiraceae</taxon>
        <taxon>Qingrenia</taxon>
    </lineage>
</organism>
<comment type="caution">
    <text evidence="2">The sequence shown here is derived from an EMBL/GenBank/DDBJ whole genome shotgun (WGS) entry which is preliminary data.</text>
</comment>
<dbReference type="EMBL" id="JACRTE010000003">
    <property type="protein sequence ID" value="MBC8596010.1"/>
    <property type="molecule type" value="Genomic_DNA"/>
</dbReference>
<protein>
    <submittedName>
        <fullName evidence="2">DUF4368 domain-containing protein</fullName>
    </submittedName>
</protein>
<sequence>MNKFLARELIEPITVSAYYKVDGETTQDVDINYKFVGNLKNSEINFLKQAM</sequence>
<name>A0A926ISY6_9FIRM</name>
<accession>A0A926ISY6</accession>
<evidence type="ECO:0000313" key="2">
    <source>
        <dbReference type="EMBL" id="MBC8596010.1"/>
    </source>
</evidence>
<keyword evidence="3" id="KW-1185">Reference proteome</keyword>
<evidence type="ECO:0000313" key="3">
    <source>
        <dbReference type="Proteomes" id="UP000647416"/>
    </source>
</evidence>
<dbReference type="Proteomes" id="UP000647416">
    <property type="component" value="Unassembled WGS sequence"/>
</dbReference>
<dbReference type="InterPro" id="IPR025378">
    <property type="entry name" value="DUF4368"/>
</dbReference>
<feature type="domain" description="DUF4368" evidence="1">
    <location>
        <begin position="6"/>
        <end position="39"/>
    </location>
</feature>
<gene>
    <name evidence="2" type="ORF">H8706_03890</name>
</gene>
<proteinExistence type="predicted"/>
<dbReference type="RefSeq" id="WP_262431579.1">
    <property type="nucleotide sequence ID" value="NZ_JACRTE010000003.1"/>
</dbReference>
<reference evidence="2" key="1">
    <citation type="submission" date="2020-08" db="EMBL/GenBank/DDBJ databases">
        <title>Genome public.</title>
        <authorList>
            <person name="Liu C."/>
            <person name="Sun Q."/>
        </authorList>
    </citation>
    <scope>NUCLEOTIDE SEQUENCE</scope>
    <source>
        <strain evidence="2">NSJ-50</strain>
    </source>
</reference>
<dbReference type="Pfam" id="PF14287">
    <property type="entry name" value="DUF4368"/>
    <property type="match status" value="1"/>
</dbReference>